<dbReference type="PANTHER" id="PTHR34875">
    <property type="entry name" value="UPF0237 PROTEIN MJ1558"/>
    <property type="match status" value="1"/>
</dbReference>
<dbReference type="OrthoDB" id="9803078at2"/>
<dbReference type="Proteomes" id="UP000233249">
    <property type="component" value="Unassembled WGS sequence"/>
</dbReference>
<dbReference type="InterPro" id="IPR022986">
    <property type="entry name" value="UPF0237_ACT"/>
</dbReference>
<dbReference type="HAMAP" id="MF_01054">
    <property type="entry name" value="UPF0237"/>
    <property type="match status" value="1"/>
</dbReference>
<evidence type="ECO:0000313" key="5">
    <source>
        <dbReference type="Proteomes" id="UP000233249"/>
    </source>
</evidence>
<evidence type="ECO:0000259" key="2">
    <source>
        <dbReference type="PROSITE" id="PS51671"/>
    </source>
</evidence>
<dbReference type="EMBL" id="PJAF01000001">
    <property type="protein sequence ID" value="PKF69685.1"/>
    <property type="molecule type" value="Genomic_DNA"/>
</dbReference>
<evidence type="ECO:0000313" key="3">
    <source>
        <dbReference type="EMBL" id="MEJ4100066.1"/>
    </source>
</evidence>
<evidence type="ECO:0000313" key="6">
    <source>
        <dbReference type="Proteomes" id="UP001359781"/>
    </source>
</evidence>
<reference evidence="4 5" key="1">
    <citation type="submission" date="2017-12" db="EMBL/GenBank/DDBJ databases">
        <title>Corynebacterium mastitidis 16-1433 Genome.</title>
        <authorList>
            <person name="Gulvik C.A."/>
        </authorList>
    </citation>
    <scope>NUCLEOTIDE SEQUENCE [LARGE SCALE GENOMIC DNA]</scope>
    <source>
        <strain evidence="4 5">16-1433</strain>
    </source>
</reference>
<dbReference type="EMBL" id="JBAHVJ010000006">
    <property type="protein sequence ID" value="MEJ4100066.1"/>
    <property type="molecule type" value="Genomic_DNA"/>
</dbReference>
<accession>A0A2N0XAG0</accession>
<proteinExistence type="inferred from homology"/>
<dbReference type="InterPro" id="IPR002912">
    <property type="entry name" value="ACT_dom"/>
</dbReference>
<gene>
    <name evidence="4" type="ORF">CXB45_00545</name>
    <name evidence="3" type="ORF">V5S96_06815</name>
</gene>
<sequence length="89" mass="9919">MYAIMTVTGEDHTGIIAAVTSALARHDINILDVSQTLMDKWFTMILRVEFDESRHGIAAIQQRMAEVEKAQGLTIRLQSEALFSAVNEV</sequence>
<dbReference type="InterPro" id="IPR045865">
    <property type="entry name" value="ACT-like_dom_sf"/>
</dbReference>
<dbReference type="STRING" id="1121365.GCA_000375365_01644"/>
<dbReference type="RefSeq" id="WP_026166154.1">
    <property type="nucleotide sequence ID" value="NZ_JAKRKB010000001.1"/>
</dbReference>
<comment type="similarity">
    <text evidence="1">Belongs to the UPF0237 family.</text>
</comment>
<reference evidence="3 6" key="2">
    <citation type="submission" date="2024-02" db="EMBL/GenBank/DDBJ databases">
        <title>Whole genome sequencing and characterization of Corynebacterium isolated from the ocular surface of dry eye disease sufferers.</title>
        <authorList>
            <person name="Naqvi M."/>
        </authorList>
    </citation>
    <scope>NUCLEOTIDE SEQUENCE [LARGE SCALE GENOMIC DNA]</scope>
    <source>
        <strain evidence="3 6">PCRF</strain>
    </source>
</reference>
<name>A0A2N0XAG0_9CORY</name>
<keyword evidence="6" id="KW-1185">Reference proteome</keyword>
<comment type="caution">
    <text evidence="4">The sequence shown here is derived from an EMBL/GenBank/DDBJ whole genome shotgun (WGS) entry which is preliminary data.</text>
</comment>
<dbReference type="Proteomes" id="UP001359781">
    <property type="component" value="Unassembled WGS sequence"/>
</dbReference>
<dbReference type="NCBIfam" id="NF001220">
    <property type="entry name" value="PRK00194.1"/>
    <property type="match status" value="1"/>
</dbReference>
<dbReference type="SUPFAM" id="SSF55021">
    <property type="entry name" value="ACT-like"/>
    <property type="match status" value="1"/>
</dbReference>
<dbReference type="PANTHER" id="PTHR34875:SF6">
    <property type="entry name" value="UPF0237 PROTEIN MJ1558"/>
    <property type="match status" value="1"/>
</dbReference>
<dbReference type="PROSITE" id="PS51671">
    <property type="entry name" value="ACT"/>
    <property type="match status" value="1"/>
</dbReference>
<dbReference type="GeneID" id="89361932"/>
<feature type="domain" description="ACT" evidence="2">
    <location>
        <begin position="4"/>
        <end position="82"/>
    </location>
</feature>
<dbReference type="AlphaFoldDB" id="A0A2N0XAG0"/>
<evidence type="ECO:0000256" key="1">
    <source>
        <dbReference type="HAMAP-Rule" id="MF_01054"/>
    </source>
</evidence>
<organism evidence="4 5">
    <name type="scientific">Corynebacterium mastitidis</name>
    <dbReference type="NCBI Taxonomy" id="161890"/>
    <lineage>
        <taxon>Bacteria</taxon>
        <taxon>Bacillati</taxon>
        <taxon>Actinomycetota</taxon>
        <taxon>Actinomycetes</taxon>
        <taxon>Mycobacteriales</taxon>
        <taxon>Corynebacteriaceae</taxon>
        <taxon>Corynebacterium</taxon>
    </lineage>
</organism>
<protein>
    <recommendedName>
        <fullName evidence="1">UPF0237 protein CXB45_00545</fullName>
    </recommendedName>
</protein>
<evidence type="ECO:0000313" key="4">
    <source>
        <dbReference type="EMBL" id="PKF69685.1"/>
    </source>
</evidence>
<dbReference type="InterPro" id="IPR050990">
    <property type="entry name" value="UPF0237/GcvR_regulator"/>
</dbReference>
<dbReference type="Pfam" id="PF13740">
    <property type="entry name" value="ACT_6"/>
    <property type="match status" value="1"/>
</dbReference>
<dbReference type="Gene3D" id="3.30.70.260">
    <property type="match status" value="1"/>
</dbReference>